<reference evidence="2" key="1">
    <citation type="journal article" date="2024" name="Proc. Natl. Acad. Sci. U.S.A.">
        <title>Extraordinary preservation of gene collinearity over three hundred million years revealed in homosporous lycophytes.</title>
        <authorList>
            <person name="Li C."/>
            <person name="Wickell D."/>
            <person name="Kuo L.Y."/>
            <person name="Chen X."/>
            <person name="Nie B."/>
            <person name="Liao X."/>
            <person name="Peng D."/>
            <person name="Ji J."/>
            <person name="Jenkins J."/>
            <person name="Williams M."/>
            <person name="Shu S."/>
            <person name="Plott C."/>
            <person name="Barry K."/>
            <person name="Rajasekar S."/>
            <person name="Grimwood J."/>
            <person name="Han X."/>
            <person name="Sun S."/>
            <person name="Hou Z."/>
            <person name="He W."/>
            <person name="Dai G."/>
            <person name="Sun C."/>
            <person name="Schmutz J."/>
            <person name="Leebens-Mack J.H."/>
            <person name="Li F.W."/>
            <person name="Wang L."/>
        </authorList>
    </citation>
    <scope>NUCLEOTIDE SEQUENCE [LARGE SCALE GENOMIC DNA]</scope>
    <source>
        <strain evidence="2">cv. PW_Plant_1</strain>
    </source>
</reference>
<gene>
    <name evidence="1" type="ORF">O6H91_01G010700</name>
</gene>
<name>A0ACC2EN70_DIPCM</name>
<comment type="caution">
    <text evidence="1">The sequence shown here is derived from an EMBL/GenBank/DDBJ whole genome shotgun (WGS) entry which is preliminary data.</text>
</comment>
<protein>
    <submittedName>
        <fullName evidence="1">Uncharacterized protein</fullName>
    </submittedName>
</protein>
<dbReference type="EMBL" id="CM055092">
    <property type="protein sequence ID" value="KAJ7567868.1"/>
    <property type="molecule type" value="Genomic_DNA"/>
</dbReference>
<sequence length="252" mass="29053">MKRIAMMQQQQLGFLSSSLSFSPRLYHLPCCPSLGIQHKRKKWRQVEPHRLDIVACGHDVVDTIVNLEKLQVKRLNRTRREVLLRSTGVPMLAAIFHFSGERPKYLGVQKNPPSLALCPPTPACISTSEEFNDPGHYVPPWSYNPEDGRGKRNPASKEQAMQELVDVIKTRNPDNFTPRIVKKSDDYVYVEYESPIFGFVDDVEFWFPPGKQSLVEYRSASRFGQFDFDKNRKRIKALRLALEKKGWESVGF</sequence>
<keyword evidence="2" id="KW-1185">Reference proteome</keyword>
<accession>A0ACC2EN70</accession>
<proteinExistence type="predicted"/>
<evidence type="ECO:0000313" key="2">
    <source>
        <dbReference type="Proteomes" id="UP001162992"/>
    </source>
</evidence>
<dbReference type="Proteomes" id="UP001162992">
    <property type="component" value="Chromosome 1"/>
</dbReference>
<evidence type="ECO:0000313" key="1">
    <source>
        <dbReference type="EMBL" id="KAJ7567868.1"/>
    </source>
</evidence>
<organism evidence="1 2">
    <name type="scientific">Diphasiastrum complanatum</name>
    <name type="common">Issler's clubmoss</name>
    <name type="synonym">Lycopodium complanatum</name>
    <dbReference type="NCBI Taxonomy" id="34168"/>
    <lineage>
        <taxon>Eukaryota</taxon>
        <taxon>Viridiplantae</taxon>
        <taxon>Streptophyta</taxon>
        <taxon>Embryophyta</taxon>
        <taxon>Tracheophyta</taxon>
        <taxon>Lycopodiopsida</taxon>
        <taxon>Lycopodiales</taxon>
        <taxon>Lycopodiaceae</taxon>
        <taxon>Lycopodioideae</taxon>
        <taxon>Diphasiastrum</taxon>
    </lineage>
</organism>